<organism evidence="7 8">
    <name type="scientific">Variovorax ginsengisoli</name>
    <dbReference type="NCBI Taxonomy" id="363844"/>
    <lineage>
        <taxon>Bacteria</taxon>
        <taxon>Pseudomonadati</taxon>
        <taxon>Pseudomonadota</taxon>
        <taxon>Betaproteobacteria</taxon>
        <taxon>Burkholderiales</taxon>
        <taxon>Comamonadaceae</taxon>
        <taxon>Variovorax</taxon>
    </lineage>
</organism>
<dbReference type="Pfam" id="PF10415">
    <property type="entry name" value="FumaraseC_C"/>
    <property type="match status" value="1"/>
</dbReference>
<protein>
    <recommendedName>
        <fullName evidence="3">Fumarate hydratase class II</fullName>
        <shortName evidence="3">Fumarase C</shortName>
        <ecNumber evidence="3">4.2.1.2</ecNumber>
    </recommendedName>
    <alternativeName>
        <fullName evidence="3">Aerobic fumarase</fullName>
    </alternativeName>
    <alternativeName>
        <fullName evidence="3">Iron-independent fumarase</fullName>
    </alternativeName>
</protein>
<dbReference type="InterPro" id="IPR022761">
    <property type="entry name" value="Fumarate_lyase_N"/>
</dbReference>
<feature type="domain" description="Fumarate lyase N-terminal" evidence="5">
    <location>
        <begin position="15"/>
        <end position="345"/>
    </location>
</feature>
<feature type="binding site" evidence="3">
    <location>
        <begin position="327"/>
        <end position="329"/>
    </location>
    <ligand>
        <name>substrate</name>
    </ligand>
</feature>
<dbReference type="InterPro" id="IPR005677">
    <property type="entry name" value="Fum_hydII"/>
</dbReference>
<feature type="compositionally biased region" description="Basic and acidic residues" evidence="4">
    <location>
        <begin position="124"/>
        <end position="138"/>
    </location>
</feature>
<dbReference type="Pfam" id="PF00206">
    <property type="entry name" value="Lyase_1"/>
    <property type="match status" value="1"/>
</dbReference>
<dbReference type="Gene3D" id="1.10.40.30">
    <property type="entry name" value="Fumarase/aspartase (C-terminal domain)"/>
    <property type="match status" value="1"/>
</dbReference>
<feature type="binding site" evidence="3">
    <location>
        <position position="190"/>
    </location>
    <ligand>
        <name>substrate</name>
    </ligand>
</feature>
<dbReference type="InterPro" id="IPR024083">
    <property type="entry name" value="Fumarase/histidase_N"/>
</dbReference>
<dbReference type="HAMAP" id="MF_00743">
    <property type="entry name" value="FumaraseC"/>
    <property type="match status" value="1"/>
</dbReference>
<evidence type="ECO:0000313" key="7">
    <source>
        <dbReference type="EMBL" id="MDO1534591.1"/>
    </source>
</evidence>
<evidence type="ECO:0000256" key="1">
    <source>
        <dbReference type="ARBA" id="ARBA00009084"/>
    </source>
</evidence>
<dbReference type="RefSeq" id="WP_301812344.1">
    <property type="nucleotide sequence ID" value="NZ_JAUJZH010000014.1"/>
</dbReference>
<proteinExistence type="inferred from homology"/>
<dbReference type="PANTHER" id="PTHR11444:SF1">
    <property type="entry name" value="FUMARATE HYDRATASE, MITOCHONDRIAL"/>
    <property type="match status" value="1"/>
</dbReference>
<dbReference type="Proteomes" id="UP001169027">
    <property type="component" value="Unassembled WGS sequence"/>
</dbReference>
<evidence type="ECO:0000256" key="3">
    <source>
        <dbReference type="HAMAP-Rule" id="MF_00743"/>
    </source>
</evidence>
<feature type="binding site" evidence="3">
    <location>
        <begin position="101"/>
        <end position="103"/>
    </location>
    <ligand>
        <name>substrate</name>
    </ligand>
</feature>
<dbReference type="EMBL" id="JAUKVY010000014">
    <property type="protein sequence ID" value="MDO1534591.1"/>
    <property type="molecule type" value="Genomic_DNA"/>
</dbReference>
<feature type="region of interest" description="Disordered" evidence="4">
    <location>
        <begin position="124"/>
        <end position="144"/>
    </location>
</feature>
<dbReference type="InterPro" id="IPR000362">
    <property type="entry name" value="Fumarate_lyase_fam"/>
</dbReference>
<dbReference type="EC" id="4.2.1.2" evidence="3"/>
<comment type="miscellaneous">
    <text evidence="3">There are 2 substrate-binding sites: the catalytic A site, and the non-catalytic B site that may play a role in the transfer of substrate or product between the active site and the solvent. Alternatively, the B site may bind allosteric effectors.</text>
</comment>
<accession>A0ABT8SAX1</accession>
<dbReference type="InterPro" id="IPR008948">
    <property type="entry name" value="L-Aspartase-like"/>
</dbReference>
<keyword evidence="2 3" id="KW-0456">Lyase</keyword>
<dbReference type="SUPFAM" id="SSF48557">
    <property type="entry name" value="L-aspartase-like"/>
    <property type="match status" value="1"/>
</dbReference>
<dbReference type="PRINTS" id="PR00145">
    <property type="entry name" value="ARGSUCLYASE"/>
</dbReference>
<dbReference type="PROSITE" id="PS00163">
    <property type="entry name" value="FUMARATE_LYASES"/>
    <property type="match status" value="1"/>
</dbReference>
<comment type="subcellular location">
    <subcellularLocation>
        <location evidence="3">Cytoplasm</location>
    </subcellularLocation>
</comment>
<evidence type="ECO:0000259" key="6">
    <source>
        <dbReference type="Pfam" id="PF10415"/>
    </source>
</evidence>
<keyword evidence="8" id="KW-1185">Reference proteome</keyword>
<sequence length="465" mass="49787">MTTSPKTRVERDTFGPIEVPADKLWGAQTQRSLQNFDISGERQPREIIRALAQVKRASAVVNHALGLQDEAKTQAIAAAADEVIADRHADEFPLVVWQTGSGTQTNMNVNEVLANRASELLGGERGEGRRVHPNDDVNRSQSSNDVFPTAMHVAAVEAITHRLLPAIAKLRGTLEQKSKDFADIVKIGRTHLQDATPLTLGQEFSGYAAQLAHGEAHVRASLPHLCELALGGTAVGTGLNAPKGYAEQVAAELAKLTGLPFVTAPNKFEAMASVDALVHAHGALKTLAASMMKIANDVRWLASGPRSGIGELSIPENEPGSSIMPGKVNPTQSEAVTMLAAQVFGNDVAINIGGASGNFELNVFRPMVAHNFLQSVRLLADGMVSFNDHCAVGIEPNRERITELVQRSLMLVTALNTHIGYDKAAFIAKKAHKEGSSLREAAIASGHLTAEQFDQWVVPENMTGR</sequence>
<evidence type="ECO:0000256" key="4">
    <source>
        <dbReference type="SAM" id="MobiDB-lite"/>
    </source>
</evidence>
<feature type="active site" evidence="3">
    <location>
        <position position="321"/>
    </location>
</feature>
<comment type="catalytic activity">
    <reaction evidence="3">
        <text>(S)-malate = fumarate + H2O</text>
        <dbReference type="Rhea" id="RHEA:12460"/>
        <dbReference type="ChEBI" id="CHEBI:15377"/>
        <dbReference type="ChEBI" id="CHEBI:15589"/>
        <dbReference type="ChEBI" id="CHEBI:29806"/>
        <dbReference type="EC" id="4.2.1.2"/>
    </reaction>
</comment>
<dbReference type="PANTHER" id="PTHR11444">
    <property type="entry name" value="ASPARTATEAMMONIA/ARGININOSUCCINATE/ADENYLOSUCCINATE LYASE"/>
    <property type="match status" value="1"/>
</dbReference>
<dbReference type="InterPro" id="IPR020557">
    <property type="entry name" value="Fumarate_lyase_CS"/>
</dbReference>
<feature type="binding site" evidence="3">
    <location>
        <position position="322"/>
    </location>
    <ligand>
        <name>substrate</name>
    </ligand>
</feature>
<dbReference type="InterPro" id="IPR018951">
    <property type="entry name" value="Fumarase_C_C"/>
</dbReference>
<comment type="similarity">
    <text evidence="1 3">Belongs to the class-II fumarase/aspartase family. Fumarase subfamily.</text>
</comment>
<dbReference type="GO" id="GO:0004333">
    <property type="term" value="F:fumarate hydratase activity"/>
    <property type="evidence" value="ECO:0007669"/>
    <property type="project" value="UniProtKB-EC"/>
</dbReference>
<comment type="subunit">
    <text evidence="3">Homotetramer.</text>
</comment>
<evidence type="ECO:0000313" key="8">
    <source>
        <dbReference type="Proteomes" id="UP001169027"/>
    </source>
</evidence>
<feature type="active site" description="Proton donor/acceptor" evidence="3">
    <location>
        <position position="191"/>
    </location>
</feature>
<evidence type="ECO:0000259" key="5">
    <source>
        <dbReference type="Pfam" id="PF00206"/>
    </source>
</evidence>
<dbReference type="CDD" id="cd01362">
    <property type="entry name" value="Fumarase_classII"/>
    <property type="match status" value="1"/>
</dbReference>
<comment type="function">
    <text evidence="3">Involved in the TCA cycle. Catalyzes the stereospecific interconversion of fumarate to L-malate.</text>
</comment>
<feature type="binding site" description="in site B" evidence="3">
    <location>
        <begin position="132"/>
        <end position="135"/>
    </location>
    <ligand>
        <name>substrate</name>
    </ligand>
</feature>
<feature type="site" description="Important for catalytic activity" evidence="3">
    <location>
        <position position="334"/>
    </location>
</feature>
<dbReference type="NCBIfam" id="TIGR00979">
    <property type="entry name" value="fumC_II"/>
    <property type="match status" value="1"/>
</dbReference>
<reference evidence="7" key="1">
    <citation type="submission" date="2023-06" db="EMBL/GenBank/DDBJ databases">
        <authorList>
            <person name="Jiang Y."/>
            <person name="Liu Q."/>
        </authorList>
    </citation>
    <scope>NUCLEOTIDE SEQUENCE</scope>
    <source>
        <strain evidence="7">CGMCC 1.12090</strain>
    </source>
</reference>
<feature type="domain" description="Fumarase C C-terminal" evidence="6">
    <location>
        <begin position="411"/>
        <end position="464"/>
    </location>
</feature>
<gene>
    <name evidence="3 7" type="primary">fumC</name>
    <name evidence="7" type="ORF">Q2T77_20065</name>
</gene>
<name>A0ABT8SAX1_9BURK</name>
<feature type="binding site" evidence="3">
    <location>
        <begin position="142"/>
        <end position="144"/>
    </location>
    <ligand>
        <name>substrate</name>
    </ligand>
</feature>
<dbReference type="Gene3D" id="1.20.200.10">
    <property type="entry name" value="Fumarase/aspartase (Central domain)"/>
    <property type="match status" value="1"/>
</dbReference>
<dbReference type="NCBIfam" id="NF008909">
    <property type="entry name" value="PRK12273.1"/>
    <property type="match status" value="1"/>
</dbReference>
<dbReference type="PRINTS" id="PR00149">
    <property type="entry name" value="FUMRATELYASE"/>
</dbReference>
<comment type="pathway">
    <text evidence="3">Carbohydrate metabolism; tricarboxylic acid cycle; (S)-malate from fumarate: step 1/1.</text>
</comment>
<dbReference type="Gene3D" id="1.10.275.10">
    <property type="entry name" value="Fumarase/aspartase (N-terminal domain)"/>
    <property type="match status" value="1"/>
</dbReference>
<keyword evidence="3" id="KW-0963">Cytoplasm</keyword>
<comment type="caution">
    <text evidence="7">The sequence shown here is derived from an EMBL/GenBank/DDBJ whole genome shotgun (WGS) entry which is preliminary data.</text>
</comment>
<keyword evidence="3" id="KW-0816">Tricarboxylic acid cycle</keyword>
<evidence type="ECO:0000256" key="2">
    <source>
        <dbReference type="ARBA" id="ARBA00023239"/>
    </source>
</evidence>